<feature type="signal peptide" evidence="2">
    <location>
        <begin position="1"/>
        <end position="18"/>
    </location>
</feature>
<evidence type="ECO:0000313" key="3">
    <source>
        <dbReference type="EMBL" id="KAK9421398.1"/>
    </source>
</evidence>
<feature type="region of interest" description="Disordered" evidence="1">
    <location>
        <begin position="212"/>
        <end position="256"/>
    </location>
</feature>
<feature type="chain" id="PRO_5047443264" description="Ricin B lectin domain-containing protein" evidence="2">
    <location>
        <begin position="19"/>
        <end position="426"/>
    </location>
</feature>
<feature type="compositionally biased region" description="Low complexity" evidence="1">
    <location>
        <begin position="212"/>
        <end position="242"/>
    </location>
</feature>
<organism evidence="3 4">
    <name type="scientific">Seiridium unicorne</name>
    <dbReference type="NCBI Taxonomy" id="138068"/>
    <lineage>
        <taxon>Eukaryota</taxon>
        <taxon>Fungi</taxon>
        <taxon>Dikarya</taxon>
        <taxon>Ascomycota</taxon>
        <taxon>Pezizomycotina</taxon>
        <taxon>Sordariomycetes</taxon>
        <taxon>Xylariomycetidae</taxon>
        <taxon>Amphisphaeriales</taxon>
        <taxon>Sporocadaceae</taxon>
        <taxon>Seiridium</taxon>
    </lineage>
</organism>
<dbReference type="InterPro" id="IPR035992">
    <property type="entry name" value="Ricin_B-like_lectins"/>
</dbReference>
<gene>
    <name evidence="3" type="ORF">SUNI508_05936</name>
</gene>
<reference evidence="3 4" key="1">
    <citation type="journal article" date="2024" name="J. Plant Pathol.">
        <title>Sequence and assembly of the genome of Seiridium unicorne, isolate CBS 538.82, causal agent of cypress canker disease.</title>
        <authorList>
            <person name="Scali E."/>
            <person name="Rocca G.D."/>
            <person name="Danti R."/>
            <person name="Garbelotto M."/>
            <person name="Barberini S."/>
            <person name="Baroncelli R."/>
            <person name="Emiliani G."/>
        </authorList>
    </citation>
    <scope>NUCLEOTIDE SEQUENCE [LARGE SCALE GENOMIC DNA]</scope>
    <source>
        <strain evidence="3 4">BM-138-508</strain>
    </source>
</reference>
<evidence type="ECO:0000256" key="1">
    <source>
        <dbReference type="SAM" id="MobiDB-lite"/>
    </source>
</evidence>
<dbReference type="PROSITE" id="PS50231">
    <property type="entry name" value="RICIN_B_LECTIN"/>
    <property type="match status" value="2"/>
</dbReference>
<dbReference type="EMBL" id="JARVKF010000190">
    <property type="protein sequence ID" value="KAK9421398.1"/>
    <property type="molecule type" value="Genomic_DNA"/>
</dbReference>
<evidence type="ECO:0000313" key="4">
    <source>
        <dbReference type="Proteomes" id="UP001408356"/>
    </source>
</evidence>
<accession>A0ABR2V3A5</accession>
<keyword evidence="2" id="KW-0732">Signal</keyword>
<name>A0ABR2V3A5_9PEZI</name>
<evidence type="ECO:0008006" key="5">
    <source>
        <dbReference type="Google" id="ProtNLM"/>
    </source>
</evidence>
<dbReference type="Proteomes" id="UP001408356">
    <property type="component" value="Unassembled WGS sequence"/>
</dbReference>
<dbReference type="SUPFAM" id="SSF50370">
    <property type="entry name" value="Ricin B-like lectins"/>
    <property type="match status" value="2"/>
</dbReference>
<sequence length="426" mass="43092">MRSTYAGVLATLVARVVASPIIGSRAVTQLDQAAFEEAQQRDATATRAFSNVQIKTSDGQCLFVDELSGDFRANLTPIQVAACGTTDGQGWDVITSGKHNNVAGSILVVSTLTQACFNFDPRRAAGNQVLLFSCGGRADGGGDVSNSQLFSFNGGSGPLSFSPENQVESCFTVKGDVLDIAACAEGDAGQTFTFGADGAADDGSAAPVASAVSSSSAASTTTTTSATVSSATSSPVTTNVAVGGIPNPTDAVPVSRAGGTLVPSAVAESQERDDTATRAFTSVSIQAPNGQCLFVDPTAGDFRENLIPVSLVTCAGTPNEKFDVITAGKHNNAQDAALIVSSLTNGCISHDGRRPAGDTVTLFSCGGRADGEGETSNGQLVPFTGETSLVFAPLDAANATCIVAGDGRLDSSACTNDGTQVFTIQA</sequence>
<proteinExistence type="predicted"/>
<comment type="caution">
    <text evidence="3">The sequence shown here is derived from an EMBL/GenBank/DDBJ whole genome shotgun (WGS) entry which is preliminary data.</text>
</comment>
<keyword evidence="4" id="KW-1185">Reference proteome</keyword>
<evidence type="ECO:0000256" key="2">
    <source>
        <dbReference type="SAM" id="SignalP"/>
    </source>
</evidence>
<protein>
    <recommendedName>
        <fullName evidence="5">Ricin B lectin domain-containing protein</fullName>
    </recommendedName>
</protein>
<dbReference type="Gene3D" id="2.80.10.50">
    <property type="match status" value="2"/>
</dbReference>